<proteinExistence type="predicted"/>
<accession>A0A2N3R9L9</accession>
<sequence length="82" mass="9316">MNAEGDEVYEYLARTSKDHGFEVCVQHLVMTGCLDAAFAGRLAGYLYDQDQADMGLDTGLLHDIGKYSEEFQRMIREAYDEQ</sequence>
<dbReference type="RefSeq" id="WP_101432866.1">
    <property type="nucleotide sequence ID" value="NZ_PCHJ01000016.1"/>
</dbReference>
<name>A0A2N3R9L9_9BIFI</name>
<protein>
    <recommendedName>
        <fullName evidence="3">HD domain-containing protein</fullName>
    </recommendedName>
</protein>
<organism evidence="1 2">
    <name type="scientific">Bifidobacterium asteroides</name>
    <dbReference type="NCBI Taxonomy" id="1684"/>
    <lineage>
        <taxon>Bacteria</taxon>
        <taxon>Bacillati</taxon>
        <taxon>Actinomycetota</taxon>
        <taxon>Actinomycetes</taxon>
        <taxon>Bifidobacteriales</taxon>
        <taxon>Bifidobacteriaceae</taxon>
        <taxon>Bifidobacterium</taxon>
    </lineage>
</organism>
<gene>
    <name evidence="1" type="ORF">CQR44_1357</name>
</gene>
<dbReference type="Proteomes" id="UP000233731">
    <property type="component" value="Unassembled WGS sequence"/>
</dbReference>
<evidence type="ECO:0000313" key="1">
    <source>
        <dbReference type="EMBL" id="PKV09039.1"/>
    </source>
</evidence>
<dbReference type="EMBL" id="PCHJ01000016">
    <property type="protein sequence ID" value="PKV09039.1"/>
    <property type="molecule type" value="Genomic_DNA"/>
</dbReference>
<evidence type="ECO:0000313" key="2">
    <source>
        <dbReference type="Proteomes" id="UP000233731"/>
    </source>
</evidence>
<dbReference type="AlphaFoldDB" id="A0A2N3R9L9"/>
<comment type="caution">
    <text evidence="1">The sequence shown here is derived from an EMBL/GenBank/DDBJ whole genome shotgun (WGS) entry which is preliminary data.</text>
</comment>
<evidence type="ECO:0008006" key="3">
    <source>
        <dbReference type="Google" id="ProtNLM"/>
    </source>
</evidence>
<reference evidence="1 2" key="1">
    <citation type="submission" date="2017-10" db="EMBL/GenBank/DDBJ databases">
        <title>Bifidobacterium genomics.</title>
        <authorList>
            <person name="Lugli G.A."/>
            <person name="Milani C."/>
            <person name="Mancabelli L."/>
        </authorList>
    </citation>
    <scope>NUCLEOTIDE SEQUENCE [LARGE SCALE GENOMIC DNA]</scope>
    <source>
        <strain evidence="1 2">1460B</strain>
    </source>
</reference>